<keyword evidence="4" id="KW-1185">Reference proteome</keyword>
<organism evidence="3 4">
    <name type="scientific">Paenibacillus albus</name>
    <dbReference type="NCBI Taxonomy" id="2495582"/>
    <lineage>
        <taxon>Bacteria</taxon>
        <taxon>Bacillati</taxon>
        <taxon>Bacillota</taxon>
        <taxon>Bacilli</taxon>
        <taxon>Bacillales</taxon>
        <taxon>Paenibacillaceae</taxon>
        <taxon>Paenibacillus</taxon>
    </lineage>
</organism>
<sequence length="394" mass="45759">MKSHSYIGILVQNKRDRKGILQLYQRYCPEDIELYAFCTEDVQWRTRHIKGLSLNRREWKERLFPFPDAIYNRIFNRNTDSLKRLVEAIGPNRCFNMINFFNKWTMYNLLKETEVSACIPETFVYKPEELGNMLYRFGLVFIKPFYGAQGKSVFRVVRMANEEIHVSMHSLTASSICGSVEETRQLLSQHLSTGTYLIQEGIRTRLWNNKYFDIRVLMQKDGFGDWTVTNIASRVAYRQYFNTAVCEDILDARALLPQLFERDAHIVVSQTLHQVALSAAKEAEAQLGLLGELSVDFVFDMQDKLWIIEMNGKPHKSIYNEIPGVTFTTRVYERPLEYAGYLAQAAAEEPQHPHTEETTLLHAACDSIGIETSAYDIVKLLSPKQYPLYRPEDY</sequence>
<gene>
    <name evidence="3" type="ORF">EJC50_16875</name>
</gene>
<dbReference type="EMBL" id="CP034437">
    <property type="protein sequence ID" value="AZN41154.1"/>
    <property type="molecule type" value="Genomic_DNA"/>
</dbReference>
<evidence type="ECO:0000259" key="2">
    <source>
        <dbReference type="PROSITE" id="PS50975"/>
    </source>
</evidence>
<evidence type="ECO:0000313" key="4">
    <source>
        <dbReference type="Proteomes" id="UP000272528"/>
    </source>
</evidence>
<protein>
    <recommendedName>
        <fullName evidence="2">ATP-grasp domain-containing protein</fullName>
    </recommendedName>
</protein>
<dbReference type="OrthoDB" id="7869153at2"/>
<dbReference type="GO" id="GO:0046872">
    <property type="term" value="F:metal ion binding"/>
    <property type="evidence" value="ECO:0007669"/>
    <property type="project" value="InterPro"/>
</dbReference>
<evidence type="ECO:0000313" key="3">
    <source>
        <dbReference type="EMBL" id="AZN41154.1"/>
    </source>
</evidence>
<reference evidence="4" key="1">
    <citation type="submission" date="2018-12" db="EMBL/GenBank/DDBJ databases">
        <title>Genome sequence of Peanibacillus sp.</title>
        <authorList>
            <person name="Subramani G."/>
            <person name="Srinivasan S."/>
            <person name="Kim M.K."/>
        </authorList>
    </citation>
    <scope>NUCLEOTIDE SEQUENCE [LARGE SCALE GENOMIC DNA]</scope>
    <source>
        <strain evidence="4">18JY67-1</strain>
    </source>
</reference>
<dbReference type="InterPro" id="IPR011761">
    <property type="entry name" value="ATP-grasp"/>
</dbReference>
<dbReference type="AlphaFoldDB" id="A0A3S9A609"/>
<feature type="domain" description="ATP-grasp" evidence="2">
    <location>
        <begin position="111"/>
        <end position="336"/>
    </location>
</feature>
<dbReference type="RefSeq" id="WP_126016861.1">
    <property type="nucleotide sequence ID" value="NZ_CP034437.1"/>
</dbReference>
<dbReference type="SUPFAM" id="SSF56059">
    <property type="entry name" value="Glutathione synthetase ATP-binding domain-like"/>
    <property type="match status" value="1"/>
</dbReference>
<dbReference type="PROSITE" id="PS50975">
    <property type="entry name" value="ATP_GRASP"/>
    <property type="match status" value="1"/>
</dbReference>
<dbReference type="Pfam" id="PF14398">
    <property type="entry name" value="ATPgrasp_YheCD"/>
    <property type="match status" value="1"/>
</dbReference>
<proteinExistence type="predicted"/>
<keyword evidence="1" id="KW-0547">Nucleotide-binding</keyword>
<dbReference type="KEGG" id="palb:EJC50_16875"/>
<keyword evidence="1" id="KW-0067">ATP-binding</keyword>
<evidence type="ECO:0000256" key="1">
    <source>
        <dbReference type="PROSITE-ProRule" id="PRU00409"/>
    </source>
</evidence>
<dbReference type="GO" id="GO:0005524">
    <property type="term" value="F:ATP binding"/>
    <property type="evidence" value="ECO:0007669"/>
    <property type="project" value="UniProtKB-UniRule"/>
</dbReference>
<name>A0A3S9A609_9BACL</name>
<dbReference type="InterPro" id="IPR026838">
    <property type="entry name" value="YheC/D"/>
</dbReference>
<accession>A0A3S9A609</accession>
<dbReference type="Proteomes" id="UP000272528">
    <property type="component" value="Chromosome"/>
</dbReference>